<dbReference type="PROSITE" id="PS50850">
    <property type="entry name" value="MFS"/>
    <property type="match status" value="1"/>
</dbReference>
<dbReference type="PRINTS" id="PR01036">
    <property type="entry name" value="TCRTETB"/>
</dbReference>
<organism evidence="10 11">
    <name type="scientific">Prauserella shujinwangii</name>
    <dbReference type="NCBI Taxonomy" id="1453103"/>
    <lineage>
        <taxon>Bacteria</taxon>
        <taxon>Bacillati</taxon>
        <taxon>Actinomycetota</taxon>
        <taxon>Actinomycetes</taxon>
        <taxon>Pseudonocardiales</taxon>
        <taxon>Pseudonocardiaceae</taxon>
        <taxon>Prauserella</taxon>
    </lineage>
</organism>
<evidence type="ECO:0000256" key="8">
    <source>
        <dbReference type="SAM" id="Phobius"/>
    </source>
</evidence>
<proteinExistence type="predicted"/>
<dbReference type="RefSeq" id="WP_219927104.1">
    <property type="nucleotide sequence ID" value="NZ_PVNH01000001.1"/>
</dbReference>
<dbReference type="SUPFAM" id="SSF103473">
    <property type="entry name" value="MFS general substrate transporter"/>
    <property type="match status" value="1"/>
</dbReference>
<dbReference type="Pfam" id="PF07690">
    <property type="entry name" value="MFS_1"/>
    <property type="match status" value="1"/>
</dbReference>
<dbReference type="InterPro" id="IPR011701">
    <property type="entry name" value="MFS"/>
</dbReference>
<keyword evidence="5 8" id="KW-1133">Transmembrane helix</keyword>
<keyword evidence="11" id="KW-1185">Reference proteome</keyword>
<dbReference type="InterPro" id="IPR020846">
    <property type="entry name" value="MFS_dom"/>
</dbReference>
<evidence type="ECO:0000256" key="3">
    <source>
        <dbReference type="ARBA" id="ARBA00022475"/>
    </source>
</evidence>
<dbReference type="AlphaFoldDB" id="A0A2T0M301"/>
<feature type="transmembrane region" description="Helical" evidence="8">
    <location>
        <begin position="335"/>
        <end position="353"/>
    </location>
</feature>
<feature type="transmembrane region" description="Helical" evidence="8">
    <location>
        <begin position="268"/>
        <end position="293"/>
    </location>
</feature>
<feature type="transmembrane region" description="Helical" evidence="8">
    <location>
        <begin position="82"/>
        <end position="101"/>
    </location>
</feature>
<feature type="transmembrane region" description="Helical" evidence="8">
    <location>
        <begin position="305"/>
        <end position="323"/>
    </location>
</feature>
<keyword evidence="4 8" id="KW-0812">Transmembrane</keyword>
<dbReference type="PANTHER" id="PTHR42718:SF47">
    <property type="entry name" value="METHYL VIOLOGEN RESISTANCE PROTEIN SMVA"/>
    <property type="match status" value="1"/>
</dbReference>
<evidence type="ECO:0000256" key="4">
    <source>
        <dbReference type="ARBA" id="ARBA00022692"/>
    </source>
</evidence>
<gene>
    <name evidence="10" type="ORF">B0I33_101242</name>
</gene>
<dbReference type="GO" id="GO:0022857">
    <property type="term" value="F:transmembrane transporter activity"/>
    <property type="evidence" value="ECO:0007669"/>
    <property type="project" value="InterPro"/>
</dbReference>
<keyword evidence="3" id="KW-1003">Cell membrane</keyword>
<dbReference type="EMBL" id="PVNH01000001">
    <property type="protein sequence ID" value="PRX51089.1"/>
    <property type="molecule type" value="Genomic_DNA"/>
</dbReference>
<evidence type="ECO:0000256" key="6">
    <source>
        <dbReference type="ARBA" id="ARBA00023136"/>
    </source>
</evidence>
<evidence type="ECO:0000256" key="5">
    <source>
        <dbReference type="ARBA" id="ARBA00022989"/>
    </source>
</evidence>
<accession>A0A2T0M301</accession>
<feature type="transmembrane region" description="Helical" evidence="8">
    <location>
        <begin position="58"/>
        <end position="75"/>
    </location>
</feature>
<keyword evidence="6 8" id="KW-0472">Membrane</keyword>
<feature type="transmembrane region" description="Helical" evidence="8">
    <location>
        <begin position="199"/>
        <end position="221"/>
    </location>
</feature>
<evidence type="ECO:0000313" key="10">
    <source>
        <dbReference type="EMBL" id="PRX51089.1"/>
    </source>
</evidence>
<feature type="transmembrane region" description="Helical" evidence="8">
    <location>
        <begin position="107"/>
        <end position="128"/>
    </location>
</feature>
<feature type="compositionally biased region" description="Acidic residues" evidence="7">
    <location>
        <begin position="516"/>
        <end position="526"/>
    </location>
</feature>
<comment type="subcellular location">
    <subcellularLocation>
        <location evidence="1">Cell membrane</location>
        <topology evidence="1">Multi-pass membrane protein</topology>
    </subcellularLocation>
</comment>
<keyword evidence="2" id="KW-0813">Transport</keyword>
<feature type="transmembrane region" description="Helical" evidence="8">
    <location>
        <begin position="474"/>
        <end position="495"/>
    </location>
</feature>
<feature type="transmembrane region" description="Helical" evidence="8">
    <location>
        <begin position="405"/>
        <end position="422"/>
    </location>
</feature>
<feature type="region of interest" description="Disordered" evidence="7">
    <location>
        <begin position="503"/>
        <end position="526"/>
    </location>
</feature>
<feature type="transmembrane region" description="Helical" evidence="8">
    <location>
        <begin position="227"/>
        <end position="248"/>
    </location>
</feature>
<dbReference type="GO" id="GO:0005886">
    <property type="term" value="C:plasma membrane"/>
    <property type="evidence" value="ECO:0007669"/>
    <property type="project" value="UniProtKB-SubCell"/>
</dbReference>
<feature type="transmembrane region" description="Helical" evidence="8">
    <location>
        <begin position="359"/>
        <end position="384"/>
    </location>
</feature>
<evidence type="ECO:0000259" key="9">
    <source>
        <dbReference type="PROSITE" id="PS50850"/>
    </source>
</evidence>
<evidence type="ECO:0000313" key="11">
    <source>
        <dbReference type="Proteomes" id="UP000238362"/>
    </source>
</evidence>
<comment type="caution">
    <text evidence="10">The sequence shown here is derived from an EMBL/GenBank/DDBJ whole genome shotgun (WGS) entry which is preliminary data.</text>
</comment>
<dbReference type="CDD" id="cd17321">
    <property type="entry name" value="MFS_MMR_MDR_like"/>
    <property type="match status" value="1"/>
</dbReference>
<evidence type="ECO:0000256" key="7">
    <source>
        <dbReference type="SAM" id="MobiDB-lite"/>
    </source>
</evidence>
<name>A0A2T0M301_9PSEU</name>
<dbReference type="PANTHER" id="PTHR42718">
    <property type="entry name" value="MAJOR FACILITATOR SUPERFAMILY MULTIDRUG TRANSPORTER MFSC"/>
    <property type="match status" value="1"/>
</dbReference>
<evidence type="ECO:0000256" key="1">
    <source>
        <dbReference type="ARBA" id="ARBA00004651"/>
    </source>
</evidence>
<feature type="transmembrane region" description="Helical" evidence="8">
    <location>
        <begin position="166"/>
        <end position="187"/>
    </location>
</feature>
<dbReference type="InterPro" id="IPR036259">
    <property type="entry name" value="MFS_trans_sf"/>
</dbReference>
<dbReference type="Proteomes" id="UP000238362">
    <property type="component" value="Unassembled WGS sequence"/>
</dbReference>
<feature type="transmembrane region" description="Helical" evidence="8">
    <location>
        <begin position="17"/>
        <end position="38"/>
    </location>
</feature>
<sequence length="526" mass="54422">MTGEVPVKAGRREWMGLAVLALPTFVVAIDLFVLLLALPSVAADLGADSVQQLWITDIYGFLLAGFTITMGTLGDRIGRRRLLMIGAVMFAVASLLCAFATSVGMLIAARALLGIAGGTLGPSTLALIGNIFQDPQQRATAFGVWGSVYTLGSLVGPVIGGAMLTQFWWGSVFLLGPPVMVLALVLGPRVLPEYRDSKAARLDVASVALSLASVLPIIYAIKEFARHGWAVRPGVALVIGLTAGVVFLRRQLNLSTPMLDLSLFRNRVIGSSLTGQLAFASFGAGFNLIMVLYLQQVTGMSTLEAGLAMVPGMVTAALGFQIYPKLAARFRPGNVIAVGLILEAIVLMSLTQLEATSGATFMIVGFALTAFGIATVGLGTNLVVGSAPPAKMGVAGSLAQLANEFGGMLGIALYGTLATVVYRTQMQDVIPTGVPVPSAATAGDSLAGATAVAGDLPAEQGEELLTVAREAFTSGVHVVVVVGAAIFAGVAALIARNLRNVPPFDRPQPAGRDEVPGEDEPVPDIA</sequence>
<dbReference type="Gene3D" id="1.20.1250.20">
    <property type="entry name" value="MFS general substrate transporter like domains"/>
    <property type="match status" value="1"/>
</dbReference>
<evidence type="ECO:0000256" key="2">
    <source>
        <dbReference type="ARBA" id="ARBA00022448"/>
    </source>
</evidence>
<feature type="domain" description="Major facilitator superfamily (MFS) profile" evidence="9">
    <location>
        <begin position="16"/>
        <end position="500"/>
    </location>
</feature>
<reference evidence="10 11" key="1">
    <citation type="submission" date="2018-03" db="EMBL/GenBank/DDBJ databases">
        <title>Genomic Encyclopedia of Type Strains, Phase III (KMG-III): the genomes of soil and plant-associated and newly described type strains.</title>
        <authorList>
            <person name="Whitman W."/>
        </authorList>
    </citation>
    <scope>NUCLEOTIDE SEQUENCE [LARGE SCALE GENOMIC DNA]</scope>
    <source>
        <strain evidence="10 11">CGMCC 4.7125</strain>
    </source>
</reference>
<feature type="transmembrane region" description="Helical" evidence="8">
    <location>
        <begin position="140"/>
        <end position="160"/>
    </location>
</feature>
<protein>
    <submittedName>
        <fullName evidence="10">DHA2 family multidrug resistance protein-like MFS transporter</fullName>
    </submittedName>
</protein>